<evidence type="ECO:0000313" key="4">
    <source>
        <dbReference type="EMBL" id="AEF96257.1"/>
    </source>
</evidence>
<dbReference type="EMBL" id="CP002737">
    <property type="protein sequence ID" value="AEF96257.1"/>
    <property type="molecule type" value="Genomic_DNA"/>
</dbReference>
<dbReference type="InterPro" id="IPR051338">
    <property type="entry name" value="NodU/CmcH_Carbamoyltrnsfr"/>
</dbReference>
<reference evidence="4 5" key="1">
    <citation type="submission" date="2011-05" db="EMBL/GenBank/DDBJ databases">
        <title>Complete sequence of Methanotorris igneus Kol 5.</title>
        <authorList>
            <consortium name="US DOE Joint Genome Institute"/>
            <person name="Lucas S."/>
            <person name="Han J."/>
            <person name="Lapidus A."/>
            <person name="Cheng J.-F."/>
            <person name="Goodwin L."/>
            <person name="Pitluck S."/>
            <person name="Peters L."/>
            <person name="Mikhailova N."/>
            <person name="Chertkov O."/>
            <person name="Han C."/>
            <person name="Tapia R."/>
            <person name="Land M."/>
            <person name="Hauser L."/>
            <person name="Kyrpides N."/>
            <person name="Ivanova N."/>
            <person name="Pagani I."/>
            <person name="Sieprawska-Lupa M."/>
            <person name="Whitman W."/>
            <person name="Woyke T."/>
        </authorList>
    </citation>
    <scope>NUCLEOTIDE SEQUENCE [LARGE SCALE GENOMIC DNA]</scope>
    <source>
        <strain evidence="5">DSM 5666 / JCM 11834 / Kol 5</strain>
    </source>
</reference>
<keyword evidence="4" id="KW-0808">Transferase</keyword>
<proteinExistence type="inferred from homology"/>
<evidence type="ECO:0000313" key="5">
    <source>
        <dbReference type="Proteomes" id="UP000009227"/>
    </source>
</evidence>
<name>F6BCP6_METIK</name>
<dbReference type="STRING" id="880724.Metig_0707"/>
<feature type="domain" description="Carbamoyltransferase" evidence="2">
    <location>
        <begin position="75"/>
        <end position="302"/>
    </location>
</feature>
<organism evidence="5">
    <name type="scientific">Methanotorris igneus (strain DSM 5666 / JCM 11834 / Kol 5)</name>
    <dbReference type="NCBI Taxonomy" id="880724"/>
    <lineage>
        <taxon>Archaea</taxon>
        <taxon>Methanobacteriati</taxon>
        <taxon>Methanobacteriota</taxon>
        <taxon>Methanomada group</taxon>
        <taxon>Methanococci</taxon>
        <taxon>Methanococcales</taxon>
        <taxon>Methanocaldococcaceae</taxon>
        <taxon>Methanotorris</taxon>
    </lineage>
</organism>
<dbReference type="GeneID" id="10643547"/>
<dbReference type="PANTHER" id="PTHR34847">
    <property type="entry name" value="NODULATION PROTEIN U"/>
    <property type="match status" value="1"/>
</dbReference>
<dbReference type="Pfam" id="PF16861">
    <property type="entry name" value="Carbam_trans_C"/>
    <property type="match status" value="1"/>
</dbReference>
<protein>
    <submittedName>
        <fullName evidence="4">Carbamoyltransferase</fullName>
    </submittedName>
</protein>
<keyword evidence="5" id="KW-1185">Reference proteome</keyword>
<evidence type="ECO:0000259" key="3">
    <source>
        <dbReference type="Pfam" id="PF16861"/>
    </source>
</evidence>
<feature type="domain" description="Carbamoyltransferase C-terminal" evidence="3">
    <location>
        <begin position="353"/>
        <end position="518"/>
    </location>
</feature>
<gene>
    <name evidence="4" type="ordered locus">Metig_0707</name>
</gene>
<dbReference type="KEGG" id="mig:Metig_0707"/>
<dbReference type="RefSeq" id="WP_013798860.1">
    <property type="nucleotide sequence ID" value="NC_015562.1"/>
</dbReference>
<feature type="domain" description="Carbamoyltransferase" evidence="2">
    <location>
        <begin position="2"/>
        <end position="54"/>
    </location>
</feature>
<dbReference type="InterPro" id="IPR043129">
    <property type="entry name" value="ATPase_NBD"/>
</dbReference>
<dbReference type="SUPFAM" id="SSF53067">
    <property type="entry name" value="Actin-like ATPase domain"/>
    <property type="match status" value="1"/>
</dbReference>
<dbReference type="OrthoDB" id="42122at2157"/>
<sequence>MILGICDGHNASASIIDGNKILYAISEERFTRKKNQRGFPKNSIEYILKNANIDDIKAIAVGGIFRKGNRLRTLKEFQERMQIPMLYFHHHLCHAALYQLSNFKECIVLTIDGGGDGLSATVSIANKNGLEVIAQSDLIDSVGDFYASITELLGFKPMEDEGKVMCLSSYGDIYAKSKGFCGSSLRSDDDIDLKVIDYNPKTKSFKNYLGVIGYEATKALKKLIGYDDSFEFKVKVSKYAQRTLENVVLKLIRSFVDEMGIENVVFSGGVAQNVKLNMKIREIANIYVPPFMGDEGLCVGASLLMKKCRIDLKDTYLGIKIDNDEIANKLESIKDKYKIRYLEEKEIPEVVGDLIANNKIVCICKGKMEFGPRALGNRSVIALPTKENAEKINKMLKRNEFMPFAPTILYEHVDEYLENPTYSPFMTMLFKVKEENKEKINGVVHVDGTTRPQTLKREINPTYYDIISYVFDLKGVPAVLNTSFNMHGEPIVGTVDDALRTFKYVGDALLLGNYLIEKI</sequence>
<dbReference type="CDD" id="cd24100">
    <property type="entry name" value="ASKHA_NBD_MJ1051-like_N"/>
    <property type="match status" value="1"/>
</dbReference>
<dbReference type="InterPro" id="IPR031730">
    <property type="entry name" value="Carbam_trans_C"/>
</dbReference>
<accession>F6BCP6</accession>
<dbReference type="InterPro" id="IPR003696">
    <property type="entry name" value="Carbtransf_dom"/>
</dbReference>
<dbReference type="Pfam" id="PF02543">
    <property type="entry name" value="Carbam_trans_N"/>
    <property type="match status" value="2"/>
</dbReference>
<dbReference type="Gene3D" id="3.90.870.20">
    <property type="entry name" value="Carbamoyltransferase, C-terminal domain"/>
    <property type="match status" value="1"/>
</dbReference>
<evidence type="ECO:0000259" key="2">
    <source>
        <dbReference type="Pfam" id="PF02543"/>
    </source>
</evidence>
<dbReference type="AlphaFoldDB" id="F6BCP6"/>
<dbReference type="GO" id="GO:0016740">
    <property type="term" value="F:transferase activity"/>
    <property type="evidence" value="ECO:0007669"/>
    <property type="project" value="UniProtKB-KW"/>
</dbReference>
<dbReference type="InterPro" id="IPR038152">
    <property type="entry name" value="Carbam_trans_C_sf"/>
</dbReference>
<dbReference type="PANTHER" id="PTHR34847:SF1">
    <property type="entry name" value="NODULATION PROTEIN U"/>
    <property type="match status" value="1"/>
</dbReference>
<dbReference type="Proteomes" id="UP000009227">
    <property type="component" value="Chromosome"/>
</dbReference>
<comment type="similarity">
    <text evidence="1">Belongs to the NodU/CmcH family.</text>
</comment>
<evidence type="ECO:0000256" key="1">
    <source>
        <dbReference type="ARBA" id="ARBA00006129"/>
    </source>
</evidence>
<dbReference type="Gene3D" id="3.30.420.40">
    <property type="match status" value="2"/>
</dbReference>
<dbReference type="HOGENOM" id="CLU_014411_2_0_2"/>